<evidence type="ECO:0000313" key="3">
    <source>
        <dbReference type="Proteomes" id="UP001634394"/>
    </source>
</evidence>
<name>A0ABD3VFQ8_SINWO</name>
<dbReference type="EMBL" id="JBJQND010000012">
    <property type="protein sequence ID" value="KAL3860397.1"/>
    <property type="molecule type" value="Genomic_DNA"/>
</dbReference>
<dbReference type="SMART" id="SM00320">
    <property type="entry name" value="WD40"/>
    <property type="match status" value="9"/>
</dbReference>
<dbReference type="SUPFAM" id="SSF50978">
    <property type="entry name" value="WD40 repeat-like"/>
    <property type="match status" value="1"/>
</dbReference>
<dbReference type="PANTHER" id="PTHR44163:SF1">
    <property type="entry name" value="U3 SMALL NUCLEOLAR RNA-ASSOCIATED PROTEIN 4 HOMOLOG"/>
    <property type="match status" value="1"/>
</dbReference>
<comment type="caution">
    <text evidence="2">The sequence shown here is derived from an EMBL/GenBank/DDBJ whole genome shotgun (WGS) entry which is preliminary data.</text>
</comment>
<reference evidence="2 3" key="1">
    <citation type="submission" date="2024-11" db="EMBL/GenBank/DDBJ databases">
        <title>Chromosome-level genome assembly of the freshwater bivalve Anodonta woodiana.</title>
        <authorList>
            <person name="Chen X."/>
        </authorList>
    </citation>
    <scope>NUCLEOTIDE SEQUENCE [LARGE SCALE GENOMIC DNA]</scope>
    <source>
        <strain evidence="2">MN2024</strain>
        <tissue evidence="2">Gills</tissue>
    </source>
</reference>
<sequence length="684" mass="77864">MGEFRVHHIRFYEHIPKAIHCLAYTPVSERLAVSRSDGSIEIWSIRDNWYQEKIIPPSEGSSVEGLVWHGLRLFSAGLDGNVKEIDVVKLKVKRCSSSNAGPIWCLTKNSTGTQLAAGTEDGCVVLFEIDGDKLEYNRAFEKQEGRIMSICWHTSEDLIVTGGIDNIRLWSVNSGRAMQRLTLGKQDKNQETVVWCVAITSDMTIISGDSRGKTTFWNGKHGTLLKSFQSHKADVLSLTVNQTEDVVYTSGIDPSLVQFDFTTTKAESDWKMWVKSVVRSQHTHDVRALTTVGNVVVSGGVDTNLIFNVMGDQESNHHWRRIPPVPHSSHVSVAREAKVVLLRYPDYVEVWKLGHTDKEKGENGDILPLRSNPVKLIQLKSKGGEPVICAAISHDATFLAYSDRDTVRVYSISLKLKDLMQPQVSMKRLHNSPSSSQADGTQCMAFTRNTKKLIKMAPSQIQILFLENEEVELQHTFHIPHHQDSFHLLSLSPDDVLAAVTDHQCNVYLYNLETKQYICNLPKYKCQATALSFSPDSTELVVAYADQMIYEFSVLGQEYTEWCKQNSKKYPDQWMKRHNKITHIVYNPHNPKQILLSDEQIFCVLDKSQPFPKKDAKMFHKRAWQSGEKEHKQKTVTAFHVCPKYKYIYHMDALEDDWLVIAERTPVTLYDMLPPTLKQKKFGI</sequence>
<evidence type="ECO:0008006" key="4">
    <source>
        <dbReference type="Google" id="ProtNLM"/>
    </source>
</evidence>
<organism evidence="2 3">
    <name type="scientific">Sinanodonta woodiana</name>
    <name type="common">Chinese pond mussel</name>
    <name type="synonym">Anodonta woodiana</name>
    <dbReference type="NCBI Taxonomy" id="1069815"/>
    <lineage>
        <taxon>Eukaryota</taxon>
        <taxon>Metazoa</taxon>
        <taxon>Spiralia</taxon>
        <taxon>Lophotrochozoa</taxon>
        <taxon>Mollusca</taxon>
        <taxon>Bivalvia</taxon>
        <taxon>Autobranchia</taxon>
        <taxon>Heteroconchia</taxon>
        <taxon>Palaeoheterodonta</taxon>
        <taxon>Unionida</taxon>
        <taxon>Unionoidea</taxon>
        <taxon>Unionidae</taxon>
        <taxon>Unioninae</taxon>
        <taxon>Sinanodonta</taxon>
    </lineage>
</organism>
<keyword evidence="1" id="KW-0853">WD repeat</keyword>
<dbReference type="InterPro" id="IPR036322">
    <property type="entry name" value="WD40_repeat_dom_sf"/>
</dbReference>
<dbReference type="InterPro" id="IPR011047">
    <property type="entry name" value="Quinoprotein_ADH-like_sf"/>
</dbReference>
<feature type="repeat" description="WD" evidence="1">
    <location>
        <begin position="12"/>
        <end position="46"/>
    </location>
</feature>
<dbReference type="InterPro" id="IPR001680">
    <property type="entry name" value="WD40_rpt"/>
</dbReference>
<dbReference type="Pfam" id="PF00400">
    <property type="entry name" value="WD40"/>
    <property type="match status" value="2"/>
</dbReference>
<dbReference type="InterPro" id="IPR015943">
    <property type="entry name" value="WD40/YVTN_repeat-like_dom_sf"/>
</dbReference>
<evidence type="ECO:0000256" key="1">
    <source>
        <dbReference type="PROSITE-ProRule" id="PRU00221"/>
    </source>
</evidence>
<dbReference type="AlphaFoldDB" id="A0ABD3VFQ8"/>
<dbReference type="InterPro" id="IPR046351">
    <property type="entry name" value="UTP4"/>
</dbReference>
<dbReference type="Proteomes" id="UP001634394">
    <property type="component" value="Unassembled WGS sequence"/>
</dbReference>
<evidence type="ECO:0000313" key="2">
    <source>
        <dbReference type="EMBL" id="KAL3860397.1"/>
    </source>
</evidence>
<dbReference type="Gene3D" id="2.130.10.10">
    <property type="entry name" value="YVTN repeat-like/Quinoprotein amine dehydrogenase"/>
    <property type="match status" value="2"/>
</dbReference>
<dbReference type="PROSITE" id="PS50082">
    <property type="entry name" value="WD_REPEATS_2"/>
    <property type="match status" value="1"/>
</dbReference>
<proteinExistence type="predicted"/>
<keyword evidence="3" id="KW-1185">Reference proteome</keyword>
<dbReference type="PANTHER" id="PTHR44163">
    <property type="entry name" value="U3 SMALL NUCLEOLAR RNA-ASSOCIATED PROTEIN 4 HOMOLOG"/>
    <property type="match status" value="1"/>
</dbReference>
<dbReference type="SUPFAM" id="SSF50998">
    <property type="entry name" value="Quinoprotein alcohol dehydrogenase-like"/>
    <property type="match status" value="1"/>
</dbReference>
<protein>
    <recommendedName>
        <fullName evidence="4">Cirhin</fullName>
    </recommendedName>
</protein>
<gene>
    <name evidence="2" type="ORF">ACJMK2_010522</name>
</gene>
<accession>A0ABD3VFQ8</accession>